<name>A0A9W9ZL48_9CNID</name>
<dbReference type="InterPro" id="IPR036259">
    <property type="entry name" value="MFS_trans_sf"/>
</dbReference>
<comment type="subcellular location">
    <subcellularLocation>
        <location evidence="1">Membrane</location>
        <topology evidence="1">Multi-pass membrane protein</topology>
    </subcellularLocation>
</comment>
<comment type="caution">
    <text evidence="7">The sequence shown here is derived from an EMBL/GenBank/DDBJ whole genome shotgun (WGS) entry which is preliminary data.</text>
</comment>
<organism evidence="7 8">
    <name type="scientific">Desmophyllum pertusum</name>
    <dbReference type="NCBI Taxonomy" id="174260"/>
    <lineage>
        <taxon>Eukaryota</taxon>
        <taxon>Metazoa</taxon>
        <taxon>Cnidaria</taxon>
        <taxon>Anthozoa</taxon>
        <taxon>Hexacorallia</taxon>
        <taxon>Scleractinia</taxon>
        <taxon>Caryophylliina</taxon>
        <taxon>Caryophylliidae</taxon>
        <taxon>Desmophyllum</taxon>
    </lineage>
</organism>
<feature type="transmembrane region" description="Helical" evidence="5">
    <location>
        <begin position="16"/>
        <end position="34"/>
    </location>
</feature>
<sequence>MALAGLAYLVRDWRKLSIIMGAPAILFVLGWFLSPESVRWFLVKGRTEKAEEVLHKVAEFNKKPIPQEPLQNYEKQRLGDFRDLFSSRAMTHKTLVSWYCWFVNGMVYYGVSFSSPTVGGNMYLNFFITSTIALVAYPALAWGCNRFGRKKTICCGLFFSAIGAFGSVVITLFDDGKSQGILVGKIIFSLCIAKFFIVFAFDGFYVYSAELFPTVIRNIGMGTSTSAARVGSFLSPYIVFSRRIHPLLRLASWD</sequence>
<reference evidence="7" key="1">
    <citation type="submission" date="2023-01" db="EMBL/GenBank/DDBJ databases">
        <title>Genome assembly of the deep-sea coral Lophelia pertusa.</title>
        <authorList>
            <person name="Herrera S."/>
            <person name="Cordes E."/>
        </authorList>
    </citation>
    <scope>NUCLEOTIDE SEQUENCE</scope>
    <source>
        <strain evidence="7">USNM1676648</strain>
        <tissue evidence="7">Polyp</tissue>
    </source>
</reference>
<feature type="transmembrane region" description="Helical" evidence="5">
    <location>
        <begin position="95"/>
        <end position="111"/>
    </location>
</feature>
<dbReference type="Gene3D" id="1.20.1250.20">
    <property type="entry name" value="MFS general substrate transporter like domains"/>
    <property type="match status" value="1"/>
</dbReference>
<dbReference type="SUPFAM" id="SSF103473">
    <property type="entry name" value="MFS general substrate transporter"/>
    <property type="match status" value="1"/>
</dbReference>
<dbReference type="GO" id="GO:0016020">
    <property type="term" value="C:membrane"/>
    <property type="evidence" value="ECO:0007669"/>
    <property type="project" value="UniProtKB-SubCell"/>
</dbReference>
<evidence type="ECO:0000256" key="4">
    <source>
        <dbReference type="ARBA" id="ARBA00023136"/>
    </source>
</evidence>
<dbReference type="InterPro" id="IPR020846">
    <property type="entry name" value="MFS_dom"/>
</dbReference>
<dbReference type="AlphaFoldDB" id="A0A9W9ZL48"/>
<evidence type="ECO:0000256" key="2">
    <source>
        <dbReference type="ARBA" id="ARBA00022692"/>
    </source>
</evidence>
<accession>A0A9W9ZL48</accession>
<dbReference type="Proteomes" id="UP001163046">
    <property type="component" value="Unassembled WGS sequence"/>
</dbReference>
<keyword evidence="4 5" id="KW-0472">Membrane</keyword>
<dbReference type="GO" id="GO:0022857">
    <property type="term" value="F:transmembrane transporter activity"/>
    <property type="evidence" value="ECO:0007669"/>
    <property type="project" value="InterPro"/>
</dbReference>
<evidence type="ECO:0000256" key="5">
    <source>
        <dbReference type="SAM" id="Phobius"/>
    </source>
</evidence>
<dbReference type="Pfam" id="PF00083">
    <property type="entry name" value="Sugar_tr"/>
    <property type="match status" value="1"/>
</dbReference>
<proteinExistence type="predicted"/>
<evidence type="ECO:0000313" key="8">
    <source>
        <dbReference type="Proteomes" id="UP001163046"/>
    </source>
</evidence>
<protein>
    <recommendedName>
        <fullName evidence="6">Major facilitator superfamily (MFS) profile domain-containing protein</fullName>
    </recommendedName>
</protein>
<evidence type="ECO:0000256" key="3">
    <source>
        <dbReference type="ARBA" id="ARBA00022989"/>
    </source>
</evidence>
<evidence type="ECO:0000313" key="7">
    <source>
        <dbReference type="EMBL" id="KAJ7383541.1"/>
    </source>
</evidence>
<feature type="domain" description="Major facilitator superfamily (MFS) profile" evidence="6">
    <location>
        <begin position="1"/>
        <end position="254"/>
    </location>
</feature>
<feature type="transmembrane region" description="Helical" evidence="5">
    <location>
        <begin position="123"/>
        <end position="141"/>
    </location>
</feature>
<keyword evidence="2 5" id="KW-0812">Transmembrane</keyword>
<dbReference type="PROSITE" id="PS50850">
    <property type="entry name" value="MFS"/>
    <property type="match status" value="1"/>
</dbReference>
<dbReference type="EMBL" id="MU825897">
    <property type="protein sequence ID" value="KAJ7383541.1"/>
    <property type="molecule type" value="Genomic_DNA"/>
</dbReference>
<keyword evidence="8" id="KW-1185">Reference proteome</keyword>
<feature type="transmembrane region" description="Helical" evidence="5">
    <location>
        <begin position="153"/>
        <end position="173"/>
    </location>
</feature>
<dbReference type="PANTHER" id="PTHR24064">
    <property type="entry name" value="SOLUTE CARRIER FAMILY 22 MEMBER"/>
    <property type="match status" value="1"/>
</dbReference>
<evidence type="ECO:0000256" key="1">
    <source>
        <dbReference type="ARBA" id="ARBA00004141"/>
    </source>
</evidence>
<evidence type="ECO:0000259" key="6">
    <source>
        <dbReference type="PROSITE" id="PS50850"/>
    </source>
</evidence>
<keyword evidence="3 5" id="KW-1133">Transmembrane helix</keyword>
<dbReference type="InterPro" id="IPR005828">
    <property type="entry name" value="MFS_sugar_transport-like"/>
</dbReference>
<feature type="transmembrane region" description="Helical" evidence="5">
    <location>
        <begin position="185"/>
        <end position="207"/>
    </location>
</feature>
<dbReference type="OrthoDB" id="5970406at2759"/>
<gene>
    <name evidence="7" type="ORF">OS493_027204</name>
</gene>